<dbReference type="AlphaFoldDB" id="A0A4C1XDC9"/>
<dbReference type="Pfam" id="PF19337">
    <property type="entry name" value="BAMBI_C"/>
    <property type="match status" value="1"/>
</dbReference>
<keyword evidence="1" id="KW-0812">Transmembrane</keyword>
<evidence type="ECO:0000259" key="2">
    <source>
        <dbReference type="Pfam" id="PF19337"/>
    </source>
</evidence>
<feature type="domain" description="BMP and activin membrane-bound inhibitor C-terminal" evidence="2">
    <location>
        <begin position="82"/>
        <end position="116"/>
    </location>
</feature>
<sequence>MNVAPPAVDESICSGEEEAVSKCQNTPSERPAAPGRAHSLLLCCFRDLCNHEDSPIARARLNLTAPDEEVSRVGWARAGAGGEAWLRAATVAVPVCGALILLLLVAVAVRLLRADALLHAHHKLRGGYISPLSQHNGDDVKKVWIGNSPLLVAPGGCLVAVERAQLLEQPPPHKER</sequence>
<evidence type="ECO:0000313" key="4">
    <source>
        <dbReference type="Proteomes" id="UP000299102"/>
    </source>
</evidence>
<proteinExistence type="predicted"/>
<reference evidence="3 4" key="1">
    <citation type="journal article" date="2019" name="Commun. Biol.">
        <title>The bagworm genome reveals a unique fibroin gene that provides high tensile strength.</title>
        <authorList>
            <person name="Kono N."/>
            <person name="Nakamura H."/>
            <person name="Ohtoshi R."/>
            <person name="Tomita M."/>
            <person name="Numata K."/>
            <person name="Arakawa K."/>
        </authorList>
    </citation>
    <scope>NUCLEOTIDE SEQUENCE [LARGE SCALE GENOMIC DNA]</scope>
</reference>
<comment type="caution">
    <text evidence="3">The sequence shown here is derived from an EMBL/GenBank/DDBJ whole genome shotgun (WGS) entry which is preliminary data.</text>
</comment>
<keyword evidence="1" id="KW-1133">Transmembrane helix</keyword>
<organism evidence="3 4">
    <name type="scientific">Eumeta variegata</name>
    <name type="common">Bagworm moth</name>
    <name type="synonym">Eumeta japonica</name>
    <dbReference type="NCBI Taxonomy" id="151549"/>
    <lineage>
        <taxon>Eukaryota</taxon>
        <taxon>Metazoa</taxon>
        <taxon>Ecdysozoa</taxon>
        <taxon>Arthropoda</taxon>
        <taxon>Hexapoda</taxon>
        <taxon>Insecta</taxon>
        <taxon>Pterygota</taxon>
        <taxon>Neoptera</taxon>
        <taxon>Endopterygota</taxon>
        <taxon>Lepidoptera</taxon>
        <taxon>Glossata</taxon>
        <taxon>Ditrysia</taxon>
        <taxon>Tineoidea</taxon>
        <taxon>Psychidae</taxon>
        <taxon>Oiketicinae</taxon>
        <taxon>Eumeta</taxon>
    </lineage>
</organism>
<keyword evidence="1" id="KW-0472">Membrane</keyword>
<accession>A0A4C1XDC9</accession>
<dbReference type="STRING" id="151549.A0A4C1XDC9"/>
<keyword evidence="4" id="KW-1185">Reference proteome</keyword>
<feature type="transmembrane region" description="Helical" evidence="1">
    <location>
        <begin position="91"/>
        <end position="112"/>
    </location>
</feature>
<evidence type="ECO:0000313" key="3">
    <source>
        <dbReference type="EMBL" id="GBP61856.1"/>
    </source>
</evidence>
<dbReference type="Proteomes" id="UP000299102">
    <property type="component" value="Unassembled WGS sequence"/>
</dbReference>
<protein>
    <submittedName>
        <fullName evidence="3">BMP and activin membrane-bound inhibitor homolog</fullName>
    </submittedName>
</protein>
<gene>
    <name evidence="3" type="primary">BAMBI</name>
    <name evidence="3" type="ORF">EVAR_97298_1</name>
</gene>
<dbReference type="OrthoDB" id="5914644at2759"/>
<evidence type="ECO:0000256" key="1">
    <source>
        <dbReference type="SAM" id="Phobius"/>
    </source>
</evidence>
<dbReference type="EMBL" id="BGZK01000824">
    <property type="protein sequence ID" value="GBP61856.1"/>
    <property type="molecule type" value="Genomic_DNA"/>
</dbReference>
<name>A0A4C1XDC9_EUMVA</name>
<dbReference type="InterPro" id="IPR045806">
    <property type="entry name" value="BAMBI_C"/>
</dbReference>